<accession>A0A1M6HNZ1</accession>
<feature type="transmembrane region" description="Helical" evidence="1">
    <location>
        <begin position="12"/>
        <end position="28"/>
    </location>
</feature>
<proteinExistence type="predicted"/>
<dbReference type="STRING" id="1121950.SAMN02745243_00085"/>
<keyword evidence="3" id="KW-1185">Reference proteome</keyword>
<dbReference type="InterPro" id="IPR014245">
    <property type="entry name" value="Spore_III_AF"/>
</dbReference>
<organism evidence="2 3">
    <name type="scientific">Hespellia stercorisuis DSM 15480</name>
    <dbReference type="NCBI Taxonomy" id="1121950"/>
    <lineage>
        <taxon>Bacteria</taxon>
        <taxon>Bacillati</taxon>
        <taxon>Bacillota</taxon>
        <taxon>Clostridia</taxon>
        <taxon>Lachnospirales</taxon>
        <taxon>Lachnospiraceae</taxon>
        <taxon>Hespellia</taxon>
    </lineage>
</organism>
<evidence type="ECO:0000313" key="2">
    <source>
        <dbReference type="EMBL" id="SHJ23853.1"/>
    </source>
</evidence>
<name>A0A1M6HNZ1_9FIRM</name>
<sequence>MWQYINDWIKNIAYYMILMMAVMQAVPSQEYRKYFRYFTGLLLILLLVTPVFKILGMEENFTEIYQSIRYRQENAQIKELSEGWSETDWEEFLPDEYQKRMGYQ</sequence>
<dbReference type="EMBL" id="FQZY01000005">
    <property type="protein sequence ID" value="SHJ23853.1"/>
    <property type="molecule type" value="Genomic_DNA"/>
</dbReference>
<evidence type="ECO:0000256" key="1">
    <source>
        <dbReference type="SAM" id="Phobius"/>
    </source>
</evidence>
<keyword evidence="1" id="KW-0812">Transmembrane</keyword>
<feature type="transmembrane region" description="Helical" evidence="1">
    <location>
        <begin position="34"/>
        <end position="55"/>
    </location>
</feature>
<protein>
    <submittedName>
        <fullName evidence="2">Stage III sporulation protein AF</fullName>
    </submittedName>
</protein>
<dbReference type="Proteomes" id="UP000184301">
    <property type="component" value="Unassembled WGS sequence"/>
</dbReference>
<dbReference type="AlphaFoldDB" id="A0A1M6HNZ1"/>
<dbReference type="Pfam" id="PF09581">
    <property type="entry name" value="Spore_III_AF"/>
    <property type="match status" value="1"/>
</dbReference>
<dbReference type="OrthoDB" id="1779586at2"/>
<dbReference type="RefSeq" id="WP_073103648.1">
    <property type="nucleotide sequence ID" value="NZ_FQZY01000005.1"/>
</dbReference>
<keyword evidence="1" id="KW-0472">Membrane</keyword>
<evidence type="ECO:0000313" key="3">
    <source>
        <dbReference type="Proteomes" id="UP000184301"/>
    </source>
</evidence>
<keyword evidence="1" id="KW-1133">Transmembrane helix</keyword>
<reference evidence="2 3" key="1">
    <citation type="submission" date="2016-11" db="EMBL/GenBank/DDBJ databases">
        <authorList>
            <person name="Jaros S."/>
            <person name="Januszkiewicz K."/>
            <person name="Wedrychowicz H."/>
        </authorList>
    </citation>
    <scope>NUCLEOTIDE SEQUENCE [LARGE SCALE GENOMIC DNA]</scope>
    <source>
        <strain evidence="2 3">DSM 15480</strain>
    </source>
</reference>
<gene>
    <name evidence="2" type="ORF">SAMN02745243_00085</name>
</gene>